<feature type="transmembrane region" description="Helical" evidence="1">
    <location>
        <begin position="180"/>
        <end position="199"/>
    </location>
</feature>
<evidence type="ECO:0000313" key="3">
    <source>
        <dbReference type="Proteomes" id="UP000887013"/>
    </source>
</evidence>
<dbReference type="AlphaFoldDB" id="A0A8X6PJL3"/>
<dbReference type="EMBL" id="BMAW01115945">
    <property type="protein sequence ID" value="GFT68362.1"/>
    <property type="molecule type" value="Genomic_DNA"/>
</dbReference>
<keyword evidence="1" id="KW-0472">Membrane</keyword>
<protein>
    <submittedName>
        <fullName evidence="2">Uncharacterized protein</fullName>
    </submittedName>
</protein>
<keyword evidence="1" id="KW-0812">Transmembrane</keyword>
<keyword evidence="3" id="KW-1185">Reference proteome</keyword>
<proteinExistence type="predicted"/>
<evidence type="ECO:0000256" key="1">
    <source>
        <dbReference type="SAM" id="Phobius"/>
    </source>
</evidence>
<gene>
    <name evidence="2" type="ORF">NPIL_75161</name>
</gene>
<organism evidence="2 3">
    <name type="scientific">Nephila pilipes</name>
    <name type="common">Giant wood spider</name>
    <name type="synonym">Nephila maculata</name>
    <dbReference type="NCBI Taxonomy" id="299642"/>
    <lineage>
        <taxon>Eukaryota</taxon>
        <taxon>Metazoa</taxon>
        <taxon>Ecdysozoa</taxon>
        <taxon>Arthropoda</taxon>
        <taxon>Chelicerata</taxon>
        <taxon>Arachnida</taxon>
        <taxon>Araneae</taxon>
        <taxon>Araneomorphae</taxon>
        <taxon>Entelegynae</taxon>
        <taxon>Araneoidea</taxon>
        <taxon>Nephilidae</taxon>
        <taxon>Nephila</taxon>
    </lineage>
</organism>
<evidence type="ECO:0000313" key="2">
    <source>
        <dbReference type="EMBL" id="GFT68362.1"/>
    </source>
</evidence>
<keyword evidence="1" id="KW-1133">Transmembrane helix</keyword>
<dbReference type="Proteomes" id="UP000887013">
    <property type="component" value="Unassembled WGS sequence"/>
</dbReference>
<accession>A0A8X6PJL3</accession>
<comment type="caution">
    <text evidence="2">The sequence shown here is derived from an EMBL/GenBank/DDBJ whole genome shotgun (WGS) entry which is preliminary data.</text>
</comment>
<name>A0A8X6PJL3_NEPPI</name>
<sequence>MAVVQCCGIVLPKCLFTTKRTYQQCLRARFSEVEASNYGSPYVSGRRYGCRRCAALRAHTAVCASVLARARREACYAAKGKAARTCQRAALLGRAGLQIYGVCAGVVYFAIIAEMHTTMENAYQQFPAYQRVLPHGKAAKFAELKVRNGSLKGERGSIPFAIRYVLVNEAEECRRLRKCYYFTKNLLAMAIALFCLNWYKASIFLPRHAREIFKATVVITKCKAVFILARKACEGCRRKYSLP</sequence>
<reference evidence="2" key="1">
    <citation type="submission" date="2020-08" db="EMBL/GenBank/DDBJ databases">
        <title>Multicomponent nature underlies the extraordinary mechanical properties of spider dragline silk.</title>
        <authorList>
            <person name="Kono N."/>
            <person name="Nakamura H."/>
            <person name="Mori M."/>
            <person name="Yoshida Y."/>
            <person name="Ohtoshi R."/>
            <person name="Malay A.D."/>
            <person name="Moran D.A.P."/>
            <person name="Tomita M."/>
            <person name="Numata K."/>
            <person name="Arakawa K."/>
        </authorList>
    </citation>
    <scope>NUCLEOTIDE SEQUENCE</scope>
</reference>